<sequence length="205" mass="21880">MKACARRRFAARVWPAVVVSVMALGLGLAGCGGGGGGGDEVASAGDGKTKSGSSSKAGDGEIARYVEGQRRFVKCLREEGLDVPDPDAKGHIDFGDARELKADPKFTRAQVKCEEFSLPVPEELERQERPKLSAKEIATRKRYAKCMQENGVPEAPDVGDDGYSDEDFQNDGKMAWDPTSARAKRAIRICAPIIGDPVNPGKAKG</sequence>
<evidence type="ECO:0000256" key="2">
    <source>
        <dbReference type="SAM" id="SignalP"/>
    </source>
</evidence>
<evidence type="ECO:0000313" key="4">
    <source>
        <dbReference type="Proteomes" id="UP001620295"/>
    </source>
</evidence>
<comment type="caution">
    <text evidence="3">The sequence shown here is derived from an EMBL/GenBank/DDBJ whole genome shotgun (WGS) entry which is preliminary data.</text>
</comment>
<feature type="region of interest" description="Disordered" evidence="1">
    <location>
        <begin position="37"/>
        <end position="60"/>
    </location>
</feature>
<accession>A0ABW8M1K1</accession>
<feature type="compositionally biased region" description="Acidic residues" evidence="1">
    <location>
        <begin position="157"/>
        <end position="169"/>
    </location>
</feature>
<evidence type="ECO:0000313" key="3">
    <source>
        <dbReference type="EMBL" id="MFK4271104.1"/>
    </source>
</evidence>
<feature type="signal peptide" evidence="2">
    <location>
        <begin position="1"/>
        <end position="23"/>
    </location>
</feature>
<keyword evidence="2" id="KW-0732">Signal</keyword>
<reference evidence="3 4" key="1">
    <citation type="submission" date="2024-11" db="EMBL/GenBank/DDBJ databases">
        <title>The Natural Products Discovery Center: Release of the First 8490 Sequenced Strains for Exploring Actinobacteria Biosynthetic Diversity.</title>
        <authorList>
            <person name="Kalkreuter E."/>
            <person name="Kautsar S.A."/>
            <person name="Yang D."/>
            <person name="Bader C.D."/>
            <person name="Teijaro C.N."/>
            <person name="Fluegel L."/>
            <person name="Davis C.M."/>
            <person name="Simpson J.R."/>
            <person name="Lauterbach L."/>
            <person name="Steele A.D."/>
            <person name="Gui C."/>
            <person name="Meng S."/>
            <person name="Li G."/>
            <person name="Viehrig K."/>
            <person name="Ye F."/>
            <person name="Su P."/>
            <person name="Kiefer A.F."/>
            <person name="Nichols A."/>
            <person name="Cepeda A.J."/>
            <person name="Yan W."/>
            <person name="Fan B."/>
            <person name="Jiang Y."/>
            <person name="Adhikari A."/>
            <person name="Zheng C.-J."/>
            <person name="Schuster L."/>
            <person name="Cowan T.M."/>
            <person name="Smanski M.J."/>
            <person name="Chevrette M.G."/>
            <person name="De Carvalho L.P.S."/>
            <person name="Shen B."/>
        </authorList>
    </citation>
    <scope>NUCLEOTIDE SEQUENCE [LARGE SCALE GENOMIC DNA]</scope>
    <source>
        <strain evidence="3 4">NPDC020863</strain>
    </source>
</reference>
<dbReference type="RefSeq" id="WP_358641021.1">
    <property type="nucleotide sequence ID" value="NZ_JBFAEV010000018.1"/>
</dbReference>
<dbReference type="EMBL" id="JBJDQH010000016">
    <property type="protein sequence ID" value="MFK4271104.1"/>
    <property type="molecule type" value="Genomic_DNA"/>
</dbReference>
<dbReference type="Proteomes" id="UP001620295">
    <property type="component" value="Unassembled WGS sequence"/>
</dbReference>
<feature type="chain" id="PRO_5045695585" description="Lipoprotein" evidence="2">
    <location>
        <begin position="24"/>
        <end position="205"/>
    </location>
</feature>
<feature type="region of interest" description="Disordered" evidence="1">
    <location>
        <begin position="151"/>
        <end position="179"/>
    </location>
</feature>
<evidence type="ECO:0000256" key="1">
    <source>
        <dbReference type="SAM" id="MobiDB-lite"/>
    </source>
</evidence>
<gene>
    <name evidence="3" type="ORF">ACI2L5_40210</name>
</gene>
<keyword evidence="4" id="KW-1185">Reference proteome</keyword>
<name>A0ABW8M1K1_9ACTN</name>
<evidence type="ECO:0008006" key="5">
    <source>
        <dbReference type="Google" id="ProtNLM"/>
    </source>
</evidence>
<organism evidence="3 4">
    <name type="scientific">Streptomyces milbemycinicus</name>
    <dbReference type="NCBI Taxonomy" id="476552"/>
    <lineage>
        <taxon>Bacteria</taxon>
        <taxon>Bacillati</taxon>
        <taxon>Actinomycetota</taxon>
        <taxon>Actinomycetes</taxon>
        <taxon>Kitasatosporales</taxon>
        <taxon>Streptomycetaceae</taxon>
        <taxon>Streptomyces</taxon>
    </lineage>
</organism>
<proteinExistence type="predicted"/>
<protein>
    <recommendedName>
        <fullName evidence="5">Lipoprotein</fullName>
    </recommendedName>
</protein>
<dbReference type="PROSITE" id="PS51257">
    <property type="entry name" value="PROKAR_LIPOPROTEIN"/>
    <property type="match status" value="1"/>
</dbReference>
<feature type="compositionally biased region" description="Low complexity" evidence="1">
    <location>
        <begin position="40"/>
        <end position="57"/>
    </location>
</feature>